<dbReference type="InterPro" id="IPR050260">
    <property type="entry name" value="FAD-bd_OxRdtase"/>
</dbReference>
<organism evidence="7 8">
    <name type="scientific">Bradyrhizobium forestalis</name>
    <dbReference type="NCBI Taxonomy" id="1419263"/>
    <lineage>
        <taxon>Bacteria</taxon>
        <taxon>Pseudomonadati</taxon>
        <taxon>Pseudomonadota</taxon>
        <taxon>Alphaproteobacteria</taxon>
        <taxon>Hyphomicrobiales</taxon>
        <taxon>Nitrobacteraceae</taxon>
        <taxon>Bradyrhizobium</taxon>
    </lineage>
</organism>
<keyword evidence="4" id="KW-0274">FAD</keyword>
<dbReference type="PANTHER" id="PTHR43429">
    <property type="entry name" value="PYRIDINE NUCLEOTIDE-DISULFIDE OXIDOREDUCTASE DOMAIN-CONTAINING"/>
    <property type="match status" value="1"/>
</dbReference>
<dbReference type="Proteomes" id="UP000231194">
    <property type="component" value="Unassembled WGS sequence"/>
</dbReference>
<dbReference type="PANTHER" id="PTHR43429:SF3">
    <property type="entry name" value="NITRITE REDUCTASE [NAD(P)H]"/>
    <property type="match status" value="1"/>
</dbReference>
<dbReference type="Pfam" id="PF07992">
    <property type="entry name" value="Pyr_redox_2"/>
    <property type="match status" value="1"/>
</dbReference>
<evidence type="ECO:0000256" key="3">
    <source>
        <dbReference type="ARBA" id="ARBA00022630"/>
    </source>
</evidence>
<comment type="cofactor">
    <cofactor evidence="1">
        <name>FAD</name>
        <dbReference type="ChEBI" id="CHEBI:57692"/>
    </cofactor>
</comment>
<dbReference type="OrthoDB" id="9768666at2"/>
<dbReference type="InterPro" id="IPR016156">
    <property type="entry name" value="FAD/NAD-linked_Rdtase_dimer_sf"/>
</dbReference>
<name>A0A2M8RGD6_9BRAD</name>
<dbReference type="InterPro" id="IPR036188">
    <property type="entry name" value="FAD/NAD-bd_sf"/>
</dbReference>
<comment type="caution">
    <text evidence="7">The sequence shown here is derived from an EMBL/GenBank/DDBJ whole genome shotgun (WGS) entry which is preliminary data.</text>
</comment>
<evidence type="ECO:0000259" key="6">
    <source>
        <dbReference type="Pfam" id="PF18267"/>
    </source>
</evidence>
<dbReference type="SUPFAM" id="SSF51905">
    <property type="entry name" value="FAD/NAD(P)-binding domain"/>
    <property type="match status" value="1"/>
</dbReference>
<dbReference type="PRINTS" id="PR00368">
    <property type="entry name" value="FADPNR"/>
</dbReference>
<dbReference type="InterPro" id="IPR023753">
    <property type="entry name" value="FAD/NAD-binding_dom"/>
</dbReference>
<dbReference type="PRINTS" id="PR00411">
    <property type="entry name" value="PNDRDTASEI"/>
</dbReference>
<keyword evidence="3" id="KW-0285">Flavoprotein</keyword>
<proteinExistence type="inferred from homology"/>
<evidence type="ECO:0000256" key="1">
    <source>
        <dbReference type="ARBA" id="ARBA00001974"/>
    </source>
</evidence>
<protein>
    <submittedName>
        <fullName evidence="7">Assimilatory nitrite reductase large subunit</fullName>
    </submittedName>
</protein>
<reference evidence="7 8" key="1">
    <citation type="submission" date="2017-11" db="EMBL/GenBank/DDBJ databases">
        <title>Bradyrhizobium forestalis sp. nov., an efficient nitrogen-fixing bacterium isolated from nodules of forest legume species in the Amazon.</title>
        <authorList>
            <person name="Costa E.M."/>
            <person name="Guimaraes A."/>
            <person name="Carvalho T.S."/>
            <person name="Rodrigues T.L."/>
            <person name="Ribeiro P.R.A."/>
            <person name="Lebbe L."/>
            <person name="Willems A."/>
            <person name="Moreira F.M.S."/>
        </authorList>
    </citation>
    <scope>NUCLEOTIDE SEQUENCE [LARGE SCALE GENOMIC DNA]</scope>
    <source>
        <strain evidence="7 8">INPA54B</strain>
    </source>
</reference>
<dbReference type="EMBL" id="PGVG01000001">
    <property type="protein sequence ID" value="PJG56877.1"/>
    <property type="molecule type" value="Genomic_DNA"/>
</dbReference>
<evidence type="ECO:0000313" key="7">
    <source>
        <dbReference type="EMBL" id="PJG56877.1"/>
    </source>
</evidence>
<accession>A0A2M8RGD6</accession>
<sequence length="405" mass="43218">MSEPLVIVGNGMAAARLVDELAKTALGRYAVAVIGEEPRLAYNRVLLSSVLAGETGSHEIELRPADWWRHRGVTVRYGYRVTEIDTGRRELKIAGEESMEYSKLVLATGSTPLRLNVPGADLAGVHTFRDTRDVDLLLTLAAAKKRVVVVGGGLLGLEAAYGLAKAGAPVTLLHLMDRLMERQLDAPAADLLKTLVERKGIRILLNASTKCIHGDGHVEGVELADGSRIEAEAVIFAAGIKPNVALAKEAGIAVNRGVVVNDVMQTSSSDIFALGECAEHRGSCYGLVQPAYEQARVLARHLAGRPAAYQGSVVSTNLKVSGVSVFSAGDFMGGEGSESLVLSDRRRGTYKKLVIADGRLTGAVLIGDTVDALWYLELIRNRDKVAAIRTDMMFGRALAQPSKAA</sequence>
<dbReference type="Gene3D" id="3.50.50.60">
    <property type="entry name" value="FAD/NAD(P)-binding domain"/>
    <property type="match status" value="2"/>
</dbReference>
<keyword evidence="8" id="KW-1185">Reference proteome</keyword>
<dbReference type="Gene3D" id="3.30.390.30">
    <property type="match status" value="1"/>
</dbReference>
<dbReference type="InterPro" id="IPR041575">
    <property type="entry name" value="Rubredoxin_C"/>
</dbReference>
<comment type="similarity">
    <text evidence="2">Belongs to the FAD-dependent oxidoreductase family.</text>
</comment>
<dbReference type="GO" id="GO:0016491">
    <property type="term" value="F:oxidoreductase activity"/>
    <property type="evidence" value="ECO:0007669"/>
    <property type="project" value="InterPro"/>
</dbReference>
<feature type="domain" description="NADH-rubredoxin oxidoreductase C-terminal" evidence="6">
    <location>
        <begin position="315"/>
        <end position="382"/>
    </location>
</feature>
<dbReference type="RefSeq" id="WP_100230007.1">
    <property type="nucleotide sequence ID" value="NZ_PGVG01000001.1"/>
</dbReference>
<evidence type="ECO:0000256" key="2">
    <source>
        <dbReference type="ARBA" id="ARBA00006442"/>
    </source>
</evidence>
<dbReference type="Pfam" id="PF18267">
    <property type="entry name" value="Rubredoxin_C"/>
    <property type="match status" value="1"/>
</dbReference>
<evidence type="ECO:0000256" key="4">
    <source>
        <dbReference type="ARBA" id="ARBA00022827"/>
    </source>
</evidence>
<feature type="domain" description="FAD/NAD(P)-binding" evidence="5">
    <location>
        <begin position="5"/>
        <end position="295"/>
    </location>
</feature>
<gene>
    <name evidence="7" type="ORF">CVM73_00180</name>
</gene>
<evidence type="ECO:0000259" key="5">
    <source>
        <dbReference type="Pfam" id="PF07992"/>
    </source>
</evidence>
<dbReference type="AlphaFoldDB" id="A0A2M8RGD6"/>
<evidence type="ECO:0000313" key="8">
    <source>
        <dbReference type="Proteomes" id="UP000231194"/>
    </source>
</evidence>